<feature type="compositionally biased region" description="Polar residues" evidence="1">
    <location>
        <begin position="524"/>
        <end position="537"/>
    </location>
</feature>
<dbReference type="RefSeq" id="XP_007918182.1">
    <property type="nucleotide sequence ID" value="XM_007919991.1"/>
</dbReference>
<sequence length="607" mass="69595">MYHLRRATVVVIFLGVFILAASLLPRILAPVPPTAEEKQRDKQWVSSSPYWIDRQACRWLGLCGVMHVRWDAPVLKLSGDNGKDKSPQELRKRSEEPYSWEVAQGPSAQEKQGPQGWNDGEKVTVAESLRDIPDYVLRYAPMVHLYSGENFWPSDIAEHIQHMMPFLNGSLLNTTEPMTLANMHRLNAEDGRVFLTSKEDVEERPEWLHSHVGVPEAYEWEETEAERRRREMDQEELRLRGGTSWWDVNKDRPLHRISDPRRIPYQDTSAPPYSRSRPFSSRAVRSKNLRRRQLAGEEPEPQRPFPGPPGSPDSDVNKPDPSGYSSAPAVLIMVDKGSGIMDAFWFFFYSYNLGQTVLEIRFGNHVADWEHCMIRFENGVPRAMFLSEHEGGQAYAWEALEKRAMNATINGHNVTVDRPVIYSAVGSHAMYAFPGAHPYVLPFKMLKDVTDDGPLWDPSLNNYAYFYDYKATPPGEDEQMVEQSFDESRPYPFSTANIDPHAKPRDSTSSDDNDGELATESQDEPTTLTPASSNPRAPTSWFHFTGPWGDELYGLFDIRQWRIFGQYHYVTGPMGPKFKHLGREKVCQTDRCRILHSIEEGKRKAWY</sequence>
<feature type="compositionally biased region" description="Acidic residues" evidence="1">
    <location>
        <begin position="509"/>
        <end position="523"/>
    </location>
</feature>
<name>R8BCJ7_PHAM7</name>
<dbReference type="OrthoDB" id="188042at2759"/>
<keyword evidence="2" id="KW-0812">Transmembrane</keyword>
<dbReference type="AlphaFoldDB" id="R8BCJ7"/>
<reference evidence="4" key="1">
    <citation type="journal article" date="2013" name="Genome Announc.">
        <title>Draft genome sequence of the ascomycete Phaeoacremonium aleophilum strain UCR-PA7, a causal agent of the esca disease complex in grapevines.</title>
        <authorList>
            <person name="Blanco-Ulate B."/>
            <person name="Rolshausen P."/>
            <person name="Cantu D."/>
        </authorList>
    </citation>
    <scope>NUCLEOTIDE SEQUENCE [LARGE SCALE GENOMIC DNA]</scope>
    <source>
        <strain evidence="4">UCR-PA7</strain>
    </source>
</reference>
<evidence type="ECO:0000313" key="3">
    <source>
        <dbReference type="EMBL" id="EON97022.1"/>
    </source>
</evidence>
<evidence type="ECO:0000313" key="4">
    <source>
        <dbReference type="Proteomes" id="UP000014074"/>
    </source>
</evidence>
<gene>
    <name evidence="3" type="ORF">UCRPA7_7459</name>
</gene>
<organism evidence="3 4">
    <name type="scientific">Phaeoacremonium minimum (strain UCR-PA7)</name>
    <name type="common">Esca disease fungus</name>
    <name type="synonym">Togninia minima</name>
    <dbReference type="NCBI Taxonomy" id="1286976"/>
    <lineage>
        <taxon>Eukaryota</taxon>
        <taxon>Fungi</taxon>
        <taxon>Dikarya</taxon>
        <taxon>Ascomycota</taxon>
        <taxon>Pezizomycotina</taxon>
        <taxon>Sordariomycetes</taxon>
        <taxon>Sordariomycetidae</taxon>
        <taxon>Togniniales</taxon>
        <taxon>Togniniaceae</taxon>
        <taxon>Phaeoacremonium</taxon>
    </lineage>
</organism>
<keyword evidence="2" id="KW-0472">Membrane</keyword>
<proteinExistence type="predicted"/>
<dbReference type="eggNOG" id="ENOG502RJPB">
    <property type="taxonomic scope" value="Eukaryota"/>
</dbReference>
<dbReference type="EMBL" id="KB933301">
    <property type="protein sequence ID" value="EON97022.1"/>
    <property type="molecule type" value="Genomic_DNA"/>
</dbReference>
<dbReference type="PANTHER" id="PTHR48171:SF1">
    <property type="entry name" value="VACUOLAR PROTEIN SORTING-ASSOCIATED PROTEIN 62"/>
    <property type="match status" value="1"/>
</dbReference>
<feature type="region of interest" description="Disordered" evidence="1">
    <location>
        <begin position="78"/>
        <end position="118"/>
    </location>
</feature>
<protein>
    <submittedName>
        <fullName evidence="3">Putative vacuolar protein sorting-associated protein</fullName>
    </submittedName>
</protein>
<accession>R8BCJ7</accession>
<keyword evidence="2" id="KW-1133">Transmembrane helix</keyword>
<feature type="transmembrane region" description="Helical" evidence="2">
    <location>
        <begin position="7"/>
        <end position="28"/>
    </location>
</feature>
<dbReference type="HOGENOM" id="CLU_024079_4_0_1"/>
<feature type="region of interest" description="Disordered" evidence="1">
    <location>
        <begin position="256"/>
        <end position="322"/>
    </location>
</feature>
<evidence type="ECO:0000256" key="2">
    <source>
        <dbReference type="SAM" id="Phobius"/>
    </source>
</evidence>
<keyword evidence="4" id="KW-1185">Reference proteome</keyword>
<dbReference type="Proteomes" id="UP000014074">
    <property type="component" value="Unassembled WGS sequence"/>
</dbReference>
<evidence type="ECO:0000256" key="1">
    <source>
        <dbReference type="SAM" id="MobiDB-lite"/>
    </source>
</evidence>
<dbReference type="PANTHER" id="PTHR48171">
    <property type="entry name" value="DUF946 FAMILY PROTEIN"/>
    <property type="match status" value="1"/>
</dbReference>
<feature type="compositionally biased region" description="Pro residues" evidence="1">
    <location>
        <begin position="302"/>
        <end position="311"/>
    </location>
</feature>
<dbReference type="GeneID" id="19328220"/>
<feature type="compositionally biased region" description="Basic and acidic residues" evidence="1">
    <location>
        <begin position="81"/>
        <end position="96"/>
    </location>
</feature>
<feature type="compositionally biased region" description="Low complexity" evidence="1">
    <location>
        <begin position="269"/>
        <end position="282"/>
    </location>
</feature>
<feature type="compositionally biased region" description="Basic residues" evidence="1">
    <location>
        <begin position="284"/>
        <end position="293"/>
    </location>
</feature>
<dbReference type="InterPro" id="IPR009291">
    <property type="entry name" value="Vps62"/>
</dbReference>
<feature type="region of interest" description="Disordered" evidence="1">
    <location>
        <begin position="476"/>
        <end position="538"/>
    </location>
</feature>
<dbReference type="Pfam" id="PF06101">
    <property type="entry name" value="Vps62"/>
    <property type="match status" value="1"/>
</dbReference>
<dbReference type="KEGG" id="tmn:UCRPA7_7459"/>